<dbReference type="CTD" id="9946437"/>
<dbReference type="RefSeq" id="XP_003144581.1">
    <property type="nucleotide sequence ID" value="XM_003144533.1"/>
</dbReference>
<proteinExistence type="predicted"/>
<name>A0A1S0TSJ1_LOALO</name>
<reference evidence="1" key="1">
    <citation type="submission" date="2012-04" db="EMBL/GenBank/DDBJ databases">
        <title>The Genome Sequence of Loa loa.</title>
        <authorList>
            <consortium name="The Broad Institute Genome Sequencing Platform"/>
            <consortium name="Broad Institute Genome Sequencing Center for Infectious Disease"/>
            <person name="Nutman T.B."/>
            <person name="Fink D.L."/>
            <person name="Russ C."/>
            <person name="Young S."/>
            <person name="Zeng Q."/>
            <person name="Gargeya S."/>
            <person name="Alvarado L."/>
            <person name="Berlin A."/>
            <person name="Chapman S.B."/>
            <person name="Chen Z."/>
            <person name="Freedman E."/>
            <person name="Gellesch M."/>
            <person name="Goldberg J."/>
            <person name="Griggs A."/>
            <person name="Gujja S."/>
            <person name="Heilman E.R."/>
            <person name="Heiman D."/>
            <person name="Howarth C."/>
            <person name="Mehta T."/>
            <person name="Neiman D."/>
            <person name="Pearson M."/>
            <person name="Roberts A."/>
            <person name="Saif S."/>
            <person name="Shea T."/>
            <person name="Shenoy N."/>
            <person name="Sisk P."/>
            <person name="Stolte C."/>
            <person name="Sykes S."/>
            <person name="White J."/>
            <person name="Yandava C."/>
            <person name="Haas B."/>
            <person name="Henn M.R."/>
            <person name="Nusbaum C."/>
            <person name="Birren B."/>
        </authorList>
    </citation>
    <scope>NUCLEOTIDE SEQUENCE [LARGE SCALE GENOMIC DNA]</scope>
</reference>
<gene>
    <name evidence="1" type="ORF">LOAG_09004</name>
</gene>
<dbReference type="KEGG" id="loa:LOAG_09004"/>
<dbReference type="EMBL" id="JH712075">
    <property type="protein sequence ID" value="EFO19487.1"/>
    <property type="molecule type" value="Genomic_DNA"/>
</dbReference>
<dbReference type="GeneID" id="9946437"/>
<dbReference type="AlphaFoldDB" id="A0A1S0TSJ1"/>
<dbReference type="OrthoDB" id="424572at2759"/>
<protein>
    <submittedName>
        <fullName evidence="1">Uncharacterized protein</fullName>
    </submittedName>
</protein>
<sequence>MGRKENKEGTSEVKEEPIKVLIIADTFDIRFLPVTSASSIDKCFQDKSQDG</sequence>
<dbReference type="InParanoid" id="A0A1S0TSJ1"/>
<organism evidence="1">
    <name type="scientific">Loa loa</name>
    <name type="common">Eye worm</name>
    <name type="synonym">Filaria loa</name>
    <dbReference type="NCBI Taxonomy" id="7209"/>
    <lineage>
        <taxon>Eukaryota</taxon>
        <taxon>Metazoa</taxon>
        <taxon>Ecdysozoa</taxon>
        <taxon>Nematoda</taxon>
        <taxon>Chromadorea</taxon>
        <taxon>Rhabditida</taxon>
        <taxon>Spirurina</taxon>
        <taxon>Spiruromorpha</taxon>
        <taxon>Filarioidea</taxon>
        <taxon>Onchocercidae</taxon>
        <taxon>Loa</taxon>
    </lineage>
</organism>
<evidence type="ECO:0000313" key="1">
    <source>
        <dbReference type="EMBL" id="EFO19487.1"/>
    </source>
</evidence>
<accession>A0A1S0TSJ1</accession>